<evidence type="ECO:0000313" key="1">
    <source>
        <dbReference type="EMBL" id="MCU4752933.1"/>
    </source>
</evidence>
<proteinExistence type="predicted"/>
<reference evidence="1 2" key="1">
    <citation type="submission" date="2022-09" db="EMBL/GenBank/DDBJ databases">
        <title>Enrichment on poylsaccharides allowed isolation of novel metabolic and taxonomic groups of Haloarchaea.</title>
        <authorList>
            <person name="Sorokin D.Y."/>
            <person name="Elcheninov A.G."/>
            <person name="Khizhniak T.V."/>
            <person name="Kolganova T.V."/>
            <person name="Kublanov I.V."/>
        </authorList>
    </citation>
    <scope>NUCLEOTIDE SEQUENCE [LARGE SCALE GENOMIC DNA]</scope>
    <source>
        <strain evidence="1 2">AArc-curdl1</strain>
    </source>
</reference>
<dbReference type="RefSeq" id="WP_342809259.1">
    <property type="nucleotide sequence ID" value="NZ_JAOPJZ010000011.1"/>
</dbReference>
<dbReference type="Proteomes" id="UP001321047">
    <property type="component" value="Unassembled WGS sequence"/>
</dbReference>
<evidence type="ECO:0000313" key="2">
    <source>
        <dbReference type="Proteomes" id="UP001321047"/>
    </source>
</evidence>
<accession>A0AAP2Z9R8</accession>
<dbReference type="AlphaFoldDB" id="A0AAP2Z9R8"/>
<gene>
    <name evidence="1" type="ORF">OB919_13260</name>
</gene>
<name>A0AAP2Z9R8_9EURY</name>
<organism evidence="1 2">
    <name type="scientific">Natronosalvus hydrolyticus</name>
    <dbReference type="NCBI Taxonomy" id="2979988"/>
    <lineage>
        <taxon>Archaea</taxon>
        <taxon>Methanobacteriati</taxon>
        <taxon>Methanobacteriota</taxon>
        <taxon>Stenosarchaea group</taxon>
        <taxon>Halobacteria</taxon>
        <taxon>Halobacteriales</taxon>
        <taxon>Natrialbaceae</taxon>
        <taxon>Natronosalvus</taxon>
    </lineage>
</organism>
<dbReference type="EMBL" id="JAOPJZ010000011">
    <property type="protein sequence ID" value="MCU4752933.1"/>
    <property type="molecule type" value="Genomic_DNA"/>
</dbReference>
<comment type="caution">
    <text evidence="1">The sequence shown here is derived from an EMBL/GenBank/DDBJ whole genome shotgun (WGS) entry which is preliminary data.</text>
</comment>
<sequence length="46" mass="5285">MDGWNGRTPGFIEGETNPTLELYAGREYELTWINRMRSRVAAPATR</sequence>
<protein>
    <submittedName>
        <fullName evidence="1">Uncharacterized protein</fullName>
    </submittedName>
</protein>
<keyword evidence="2" id="KW-1185">Reference proteome</keyword>